<dbReference type="AlphaFoldDB" id="A0AAC9HTS9"/>
<sequence>MDEQALTGLKFSAALPPELAAATVAERLVDAEGCAAVLAQPRVFAG</sequence>
<name>A0AAC9HTS9_9PSEU</name>
<reference evidence="2" key="1">
    <citation type="submission" date="2016-03" db="EMBL/GenBank/DDBJ databases">
        <title>Complete genome sequence of the type strain Actinoalloteichus hymeniacidonis DSM 45092.</title>
        <authorList>
            <person name="Schaffert L."/>
            <person name="Albersmeier A."/>
            <person name="Winkler A."/>
            <person name="Kalinowski J."/>
            <person name="Zotchev S."/>
            <person name="Ruckert C."/>
        </authorList>
    </citation>
    <scope>NUCLEOTIDE SEQUENCE [LARGE SCALE GENOMIC DNA]</scope>
    <source>
        <strain evidence="2">HPA177(T) (DSM 45092(T))</strain>
    </source>
</reference>
<protein>
    <submittedName>
        <fullName evidence="1">Uncharacterized protein</fullName>
    </submittedName>
</protein>
<evidence type="ECO:0000313" key="1">
    <source>
        <dbReference type="EMBL" id="AOS64976.1"/>
    </source>
</evidence>
<organism evidence="1 2">
    <name type="scientific">Actinoalloteichus hymeniacidonis</name>
    <dbReference type="NCBI Taxonomy" id="340345"/>
    <lineage>
        <taxon>Bacteria</taxon>
        <taxon>Bacillati</taxon>
        <taxon>Actinomycetota</taxon>
        <taxon>Actinomycetes</taxon>
        <taxon>Pseudonocardiales</taxon>
        <taxon>Pseudonocardiaceae</taxon>
        <taxon>Actinoalloteichus</taxon>
    </lineage>
</organism>
<proteinExistence type="predicted"/>
<dbReference type="Proteomes" id="UP000095210">
    <property type="component" value="Chromosome"/>
</dbReference>
<evidence type="ECO:0000313" key="2">
    <source>
        <dbReference type="Proteomes" id="UP000095210"/>
    </source>
</evidence>
<accession>A0AAC9HTS9</accession>
<dbReference type="RefSeq" id="WP_157421212.1">
    <property type="nucleotide sequence ID" value="NZ_CP014859.1"/>
</dbReference>
<dbReference type="KEGG" id="ahm:TL08_20925"/>
<dbReference type="EMBL" id="CP014859">
    <property type="protein sequence ID" value="AOS64976.1"/>
    <property type="molecule type" value="Genomic_DNA"/>
</dbReference>
<gene>
    <name evidence="1" type="ORF">TL08_20925</name>
</gene>
<keyword evidence="2" id="KW-1185">Reference proteome</keyword>